<dbReference type="InterPro" id="IPR005593">
    <property type="entry name" value="Xul5P/Fru6P_PKetolase"/>
</dbReference>
<dbReference type="InterPro" id="IPR018970">
    <property type="entry name" value="Xul5P/Fru6P_PKetolase_N"/>
</dbReference>
<name>A0A0F9T966_9ZZZZ</name>
<dbReference type="Pfam" id="PF03894">
    <property type="entry name" value="XFP"/>
    <property type="match status" value="1"/>
</dbReference>
<sequence length="794" mass="87060">MDFSSIEDSHRVQQRAAQYRKRYPKFASWAQGRGVVEHTDLTQVRVFDLCQELICTGRYNTLDDALAIFDAADTLTNAAMWLVANMTYANKVDLSGQPLAANDFKENPQGHTGGSLNMVPAYIGYTAANSLAGITRSWLMGQGHCVAAIDSVNTLLQNLHPEQEARYSFDEDGLTRLVSDFYSYAINPDGTPEAPLGSHVNPYTAGGLIEGGYLGFAELQYTHMPLPGERLVAFLSDGAFEEQRGSDWASRWWRAEDCGLVTPVMIANGRRIDQRSTIFLQGGTDWFRQHLKLNGFHPIVIDGRDPAAFIWGIFEAESRLQACSDQVRAGTMEYPVRLPYLIAETIKGYGFYGAGSNAAHGTPLPAIPKFDEASRTYFNDSVARLFVPETEVHRAKDALSTHKADHRPAEKDHPLSRREVSLQTVPEPQWLQVGEHSSPMAAVDQLFVVLVTANPALRVRLGNPDELRSNQMNKTLDLLKHRALAPESGQAESLHGSVITALNEEAVVSAALGNKGGLNLVVSYEAFAMKMVGALRQEIIFARHQKRLGRPARWLSVPVIATSHLWENGKNEQSHQDPAFGDVLMGEMNDIARVVYPPDSNSAMACLNACYQTQGQVWAMTIPKSRLPAALNSHQAEQLVRDGAVALSEGDDVQLVAVGAYQRQVCEAVADGLSQQGISCGVVCLLEPGRFRDPRDVVEAEHQSSSHIRGALFPSDIKLRVFVCHMRPETLLGVCRPLDLGRDRTLAFGYANHGGTLDTTGLLMANCSDPQSVSQAIVSRLGSLDCNTGKSNHE</sequence>
<evidence type="ECO:0000313" key="2">
    <source>
        <dbReference type="EMBL" id="KKN71527.1"/>
    </source>
</evidence>
<protein>
    <recommendedName>
        <fullName evidence="1">Xylulose 5-phosphate/Fructose 6-phosphate phosphoketolase N-terminal domain-containing protein</fullName>
    </recommendedName>
</protein>
<dbReference type="PANTHER" id="PTHR31273">
    <property type="entry name" value="PHOSPHOKETOLASE-RELATED"/>
    <property type="match status" value="1"/>
</dbReference>
<dbReference type="EMBL" id="LAZR01000382">
    <property type="protein sequence ID" value="KKN71527.1"/>
    <property type="molecule type" value="Genomic_DNA"/>
</dbReference>
<proteinExistence type="predicted"/>
<reference evidence="2" key="1">
    <citation type="journal article" date="2015" name="Nature">
        <title>Complex archaea that bridge the gap between prokaryotes and eukaryotes.</title>
        <authorList>
            <person name="Spang A."/>
            <person name="Saw J.H."/>
            <person name="Jorgensen S.L."/>
            <person name="Zaremba-Niedzwiedzka K."/>
            <person name="Martijn J."/>
            <person name="Lind A.E."/>
            <person name="van Eijk R."/>
            <person name="Schleper C."/>
            <person name="Guy L."/>
            <person name="Ettema T.J."/>
        </authorList>
    </citation>
    <scope>NUCLEOTIDE SEQUENCE</scope>
</reference>
<dbReference type="GO" id="GO:0016832">
    <property type="term" value="F:aldehyde-lyase activity"/>
    <property type="evidence" value="ECO:0007669"/>
    <property type="project" value="InterPro"/>
</dbReference>
<dbReference type="GO" id="GO:0005975">
    <property type="term" value="P:carbohydrate metabolic process"/>
    <property type="evidence" value="ECO:0007669"/>
    <property type="project" value="InterPro"/>
</dbReference>
<accession>A0A0F9T966</accession>
<dbReference type="AlphaFoldDB" id="A0A0F9T966"/>
<evidence type="ECO:0000259" key="1">
    <source>
        <dbReference type="Pfam" id="PF09364"/>
    </source>
</evidence>
<dbReference type="InterPro" id="IPR029061">
    <property type="entry name" value="THDP-binding"/>
</dbReference>
<dbReference type="InterPro" id="IPR009014">
    <property type="entry name" value="Transketo_C/PFOR_II"/>
</dbReference>
<organism evidence="2">
    <name type="scientific">marine sediment metagenome</name>
    <dbReference type="NCBI Taxonomy" id="412755"/>
    <lineage>
        <taxon>unclassified sequences</taxon>
        <taxon>metagenomes</taxon>
        <taxon>ecological metagenomes</taxon>
    </lineage>
</organism>
<feature type="domain" description="Xylulose 5-phosphate/Fructose 6-phosphate phosphoketolase N-terminal" evidence="1">
    <location>
        <begin position="73"/>
        <end position="349"/>
    </location>
</feature>
<dbReference type="SUPFAM" id="SSF52922">
    <property type="entry name" value="TK C-terminal domain-like"/>
    <property type="match status" value="1"/>
</dbReference>
<dbReference type="SUPFAM" id="SSF52518">
    <property type="entry name" value="Thiamin diphosphate-binding fold (THDP-binding)"/>
    <property type="match status" value="2"/>
</dbReference>
<dbReference type="PANTHER" id="PTHR31273:SF0">
    <property type="entry name" value="PHOSPHOKETOLASE-RELATED"/>
    <property type="match status" value="1"/>
</dbReference>
<gene>
    <name evidence="2" type="ORF">LCGC14_0419960</name>
</gene>
<dbReference type="Pfam" id="PF09364">
    <property type="entry name" value="XFP_N"/>
    <property type="match status" value="1"/>
</dbReference>
<dbReference type="Gene3D" id="3.40.50.970">
    <property type="match status" value="2"/>
</dbReference>
<comment type="caution">
    <text evidence="2">The sequence shown here is derived from an EMBL/GenBank/DDBJ whole genome shotgun (WGS) entry which is preliminary data.</text>
</comment>